<proteinExistence type="predicted"/>
<dbReference type="GO" id="GO:0016020">
    <property type="term" value="C:membrane"/>
    <property type="evidence" value="ECO:0007669"/>
    <property type="project" value="TreeGrafter"/>
</dbReference>
<sequence>MMAIHHDEAGTVDAPLIVLVHGTMDRATGMLLLSRRLDDRFRVLRYDRRGYGRSAPHDGPFDMQAQVDDLMALIDDRPAVVVGHSYGGNVALAAAAQHPGVIHGVAVYESPLSWEPWWPGTTAGAAARATAGDSAEAAERFMRRLITDEVWEALPERTRATRRAEGAAMVGELRDLQANRPWRAEQIRCPLVVSAGSRGVQHHRDGMAFVHDQIAASVLVELPGCRHDAPMRHADLFATSIVEPLMRMVGGGWADQVSCSAD</sequence>
<evidence type="ECO:0000259" key="1">
    <source>
        <dbReference type="Pfam" id="PF12697"/>
    </source>
</evidence>
<dbReference type="PANTHER" id="PTHR43798">
    <property type="entry name" value="MONOACYLGLYCEROL LIPASE"/>
    <property type="match status" value="1"/>
</dbReference>
<accession>A0A6J7DVD1</accession>
<feature type="domain" description="AB hydrolase-1" evidence="1">
    <location>
        <begin position="17"/>
        <end position="238"/>
    </location>
</feature>
<dbReference type="InterPro" id="IPR050266">
    <property type="entry name" value="AB_hydrolase_sf"/>
</dbReference>
<dbReference type="PANTHER" id="PTHR43798:SF33">
    <property type="entry name" value="HYDROLASE, PUTATIVE (AFU_ORTHOLOGUE AFUA_2G14860)-RELATED"/>
    <property type="match status" value="1"/>
</dbReference>
<reference evidence="2" key="1">
    <citation type="submission" date="2020-05" db="EMBL/GenBank/DDBJ databases">
        <authorList>
            <person name="Chiriac C."/>
            <person name="Salcher M."/>
            <person name="Ghai R."/>
            <person name="Kavagutti S V."/>
        </authorList>
    </citation>
    <scope>NUCLEOTIDE SEQUENCE</scope>
</reference>
<organism evidence="2">
    <name type="scientific">freshwater metagenome</name>
    <dbReference type="NCBI Taxonomy" id="449393"/>
    <lineage>
        <taxon>unclassified sequences</taxon>
        <taxon>metagenomes</taxon>
        <taxon>ecological metagenomes</taxon>
    </lineage>
</organism>
<gene>
    <name evidence="2" type="ORF">UFOPK3376_01046</name>
</gene>
<dbReference type="AlphaFoldDB" id="A0A6J7DVD1"/>
<dbReference type="EMBL" id="CAFBLP010000020">
    <property type="protein sequence ID" value="CAB4874561.1"/>
    <property type="molecule type" value="Genomic_DNA"/>
</dbReference>
<dbReference type="Gene3D" id="3.40.50.1820">
    <property type="entry name" value="alpha/beta hydrolase"/>
    <property type="match status" value="1"/>
</dbReference>
<evidence type="ECO:0000313" key="2">
    <source>
        <dbReference type="EMBL" id="CAB4874561.1"/>
    </source>
</evidence>
<dbReference type="InterPro" id="IPR029058">
    <property type="entry name" value="AB_hydrolase_fold"/>
</dbReference>
<name>A0A6J7DVD1_9ZZZZ</name>
<dbReference type="Pfam" id="PF12697">
    <property type="entry name" value="Abhydrolase_6"/>
    <property type="match status" value="1"/>
</dbReference>
<dbReference type="InterPro" id="IPR000073">
    <property type="entry name" value="AB_hydrolase_1"/>
</dbReference>
<protein>
    <submittedName>
        <fullName evidence="2">Unannotated protein</fullName>
    </submittedName>
</protein>
<dbReference type="SUPFAM" id="SSF53474">
    <property type="entry name" value="alpha/beta-Hydrolases"/>
    <property type="match status" value="1"/>
</dbReference>